<proteinExistence type="predicted"/>
<reference evidence="1 2" key="1">
    <citation type="journal article" date="2019" name="Commun. Biol.">
        <title>The bagworm genome reveals a unique fibroin gene that provides high tensile strength.</title>
        <authorList>
            <person name="Kono N."/>
            <person name="Nakamura H."/>
            <person name="Ohtoshi R."/>
            <person name="Tomita M."/>
            <person name="Numata K."/>
            <person name="Arakawa K."/>
        </authorList>
    </citation>
    <scope>NUCLEOTIDE SEQUENCE [LARGE SCALE GENOMIC DNA]</scope>
</reference>
<keyword evidence="2" id="KW-1185">Reference proteome</keyword>
<protein>
    <submittedName>
        <fullName evidence="1">Uncharacterized protein</fullName>
    </submittedName>
</protein>
<evidence type="ECO:0000313" key="2">
    <source>
        <dbReference type="Proteomes" id="UP000299102"/>
    </source>
</evidence>
<dbReference type="EMBL" id="BGZK01000353">
    <property type="protein sequence ID" value="GBP38707.1"/>
    <property type="molecule type" value="Genomic_DNA"/>
</dbReference>
<comment type="caution">
    <text evidence="1">The sequence shown here is derived from an EMBL/GenBank/DDBJ whole genome shotgun (WGS) entry which is preliminary data.</text>
</comment>
<name>A0A4C1VK83_EUMVA</name>
<dbReference type="Proteomes" id="UP000299102">
    <property type="component" value="Unassembled WGS sequence"/>
</dbReference>
<accession>A0A4C1VK83</accession>
<dbReference type="AlphaFoldDB" id="A0A4C1VK83"/>
<organism evidence="1 2">
    <name type="scientific">Eumeta variegata</name>
    <name type="common">Bagworm moth</name>
    <name type="synonym">Eumeta japonica</name>
    <dbReference type="NCBI Taxonomy" id="151549"/>
    <lineage>
        <taxon>Eukaryota</taxon>
        <taxon>Metazoa</taxon>
        <taxon>Ecdysozoa</taxon>
        <taxon>Arthropoda</taxon>
        <taxon>Hexapoda</taxon>
        <taxon>Insecta</taxon>
        <taxon>Pterygota</taxon>
        <taxon>Neoptera</taxon>
        <taxon>Endopterygota</taxon>
        <taxon>Lepidoptera</taxon>
        <taxon>Glossata</taxon>
        <taxon>Ditrysia</taxon>
        <taxon>Tineoidea</taxon>
        <taxon>Psychidae</taxon>
        <taxon>Oiketicinae</taxon>
        <taxon>Eumeta</taxon>
    </lineage>
</organism>
<sequence length="111" mass="12578">MVLVVLERNRPGRGNFKIHGGVSLGRVSIWRQFQVPIYACGWPVVLLNRVFKTRLSHMDRGCQKNQSSSSAAVKWKEHECGWRSSITYPTVIITKNDLDTANGEKAMLVFC</sequence>
<gene>
    <name evidence="1" type="ORF">EVAR_22356_1</name>
</gene>
<evidence type="ECO:0000313" key="1">
    <source>
        <dbReference type="EMBL" id="GBP38707.1"/>
    </source>
</evidence>